<proteinExistence type="predicted"/>
<name>A0ABM5JHD9_DIAVI</name>
<sequence length="308" mass="35720">MFERKKRTIVGNDDEDLNTLLYFEENSETSLNNATNALEKSRATIHRVLKKHNYKPYKILPVQELTDVHKRKRLEFCQDMLTNLNNDPNYFYNILWTDESNFSTSGLKEFHKGHTVSKIWHDTSIRTPRQAFIEGLSTGLRAPPGKVQRLIAAHIGSDTGFLENSALVFISKKTGDYHEDMDAVCFERWFENVLQHLEPNSVVVLDNASYHSRLVERIPTMSDKKAVLQHWLREESIPYGEDMVKGELIGIIRQHRGKYRQYAVDTMSRLHGITILRLPPYHCELNPIELIWAQITNERICGSGKCHI</sequence>
<evidence type="ECO:0000313" key="4">
    <source>
        <dbReference type="Proteomes" id="UP001652700"/>
    </source>
</evidence>
<dbReference type="EnsemblMetazoa" id="XM_050641399.1">
    <property type="protein sequence ID" value="XP_050497356.1"/>
    <property type="gene ID" value="LOC126878591"/>
</dbReference>
<reference evidence="3" key="1">
    <citation type="submission" date="2025-05" db="UniProtKB">
        <authorList>
            <consortium name="EnsemblMetazoa"/>
        </authorList>
    </citation>
    <scope>IDENTIFICATION</scope>
</reference>
<dbReference type="RefSeq" id="XP_050497356.1">
    <property type="nucleotide sequence ID" value="XM_050641399.1"/>
</dbReference>
<keyword evidence="4" id="KW-1185">Reference proteome</keyword>
<evidence type="ECO:0008006" key="5">
    <source>
        <dbReference type="Google" id="ProtNLM"/>
    </source>
</evidence>
<dbReference type="PANTHER" id="PTHR33939:SF1">
    <property type="entry name" value="DUF4371 DOMAIN-CONTAINING PROTEIN"/>
    <property type="match status" value="1"/>
</dbReference>
<feature type="domain" description="Tc1-like transposase DDE" evidence="2">
    <location>
        <begin position="176"/>
        <end position="297"/>
    </location>
</feature>
<evidence type="ECO:0000313" key="3">
    <source>
        <dbReference type="EnsemblMetazoa" id="XP_050497356.1"/>
    </source>
</evidence>
<dbReference type="Gene3D" id="3.30.420.10">
    <property type="entry name" value="Ribonuclease H-like superfamily/Ribonuclease H"/>
    <property type="match status" value="1"/>
</dbReference>
<organism evidence="3 4">
    <name type="scientific">Diabrotica virgifera virgifera</name>
    <name type="common">western corn rootworm</name>
    <dbReference type="NCBI Taxonomy" id="50390"/>
    <lineage>
        <taxon>Eukaryota</taxon>
        <taxon>Metazoa</taxon>
        <taxon>Ecdysozoa</taxon>
        <taxon>Arthropoda</taxon>
        <taxon>Hexapoda</taxon>
        <taxon>Insecta</taxon>
        <taxon>Pterygota</taxon>
        <taxon>Neoptera</taxon>
        <taxon>Endopterygota</taxon>
        <taxon>Coleoptera</taxon>
        <taxon>Polyphaga</taxon>
        <taxon>Cucujiformia</taxon>
        <taxon>Chrysomeloidea</taxon>
        <taxon>Chrysomelidae</taxon>
        <taxon>Galerucinae</taxon>
        <taxon>Diabroticina</taxon>
        <taxon>Diabroticites</taxon>
        <taxon>Diabrotica</taxon>
    </lineage>
</organism>
<dbReference type="InterPro" id="IPR002492">
    <property type="entry name" value="Transposase_Tc1-like"/>
</dbReference>
<dbReference type="Pfam" id="PF13358">
    <property type="entry name" value="DDE_3"/>
    <property type="match status" value="1"/>
</dbReference>
<dbReference type="GeneID" id="126878591"/>
<dbReference type="InterPro" id="IPR038717">
    <property type="entry name" value="Tc1-like_DDE_dom"/>
</dbReference>
<accession>A0ABM5JHD9</accession>
<dbReference type="Pfam" id="PF01498">
    <property type="entry name" value="HTH_Tnp_Tc3_2"/>
    <property type="match status" value="1"/>
</dbReference>
<feature type="domain" description="Transposase Tc1-like" evidence="1">
    <location>
        <begin position="39"/>
        <end position="79"/>
    </location>
</feature>
<dbReference type="PANTHER" id="PTHR33939">
    <property type="entry name" value="PROTEIN CBG22215"/>
    <property type="match status" value="1"/>
</dbReference>
<evidence type="ECO:0000259" key="2">
    <source>
        <dbReference type="Pfam" id="PF13358"/>
    </source>
</evidence>
<dbReference type="InterPro" id="IPR036397">
    <property type="entry name" value="RNaseH_sf"/>
</dbReference>
<protein>
    <recommendedName>
        <fullName evidence="5">Tc1-like transposase DDE domain-containing protein</fullName>
    </recommendedName>
</protein>
<dbReference type="Proteomes" id="UP001652700">
    <property type="component" value="Unplaced"/>
</dbReference>
<evidence type="ECO:0000259" key="1">
    <source>
        <dbReference type="Pfam" id="PF01498"/>
    </source>
</evidence>